<evidence type="ECO:0000313" key="3">
    <source>
        <dbReference type="Proteomes" id="UP000193465"/>
    </source>
</evidence>
<dbReference type="Proteomes" id="UP000193465">
    <property type="component" value="Unassembled WGS sequence"/>
</dbReference>
<dbReference type="EMBL" id="LQOT01000032">
    <property type="protein sequence ID" value="ORV47162.1"/>
    <property type="molecule type" value="Genomic_DNA"/>
</dbReference>
<reference evidence="2 3" key="1">
    <citation type="submission" date="2016-01" db="EMBL/GenBank/DDBJ databases">
        <title>The new phylogeny of the genus Mycobacterium.</title>
        <authorList>
            <person name="Tarcisio F."/>
            <person name="Conor M."/>
            <person name="Antonella G."/>
            <person name="Elisabetta G."/>
            <person name="Giulia F.S."/>
            <person name="Sara T."/>
            <person name="Anna F."/>
            <person name="Clotilde B."/>
            <person name="Roberto B."/>
            <person name="Veronica D.S."/>
            <person name="Fabio R."/>
            <person name="Monica P."/>
            <person name="Olivier J."/>
            <person name="Enrico T."/>
            <person name="Nicola S."/>
        </authorList>
    </citation>
    <scope>NUCLEOTIDE SEQUENCE [LARGE SCALE GENOMIC DNA]</scope>
    <source>
        <strain evidence="2 3">ATCC 27353</strain>
    </source>
</reference>
<sequence>MRNWKRVETADGPRFRSALALHEAGLLRNLIGSVLGMLEARESGSPPDELEQITGMRTGNTRPPADDTTRRLLPDFYRPQGPGQDPAVDADSLNAALRSLHEPQIIDAKRAAAQQVLDTIPEQGGRLELTEDQANAWIAAVNDVRLALGTVLKIGPDGPEQLPAGDVAAAQLNVYQWLTVLQEFLVVALMGRPRR</sequence>
<name>A0A1X1TRF6_9MYCO</name>
<feature type="region of interest" description="Disordered" evidence="1">
    <location>
        <begin position="42"/>
        <end position="68"/>
    </location>
</feature>
<evidence type="ECO:0000256" key="1">
    <source>
        <dbReference type="SAM" id="MobiDB-lite"/>
    </source>
</evidence>
<dbReference type="RefSeq" id="WP_085128549.1">
    <property type="nucleotide sequence ID" value="NZ_LQOT01000032.1"/>
</dbReference>
<organism evidence="2 3">
    <name type="scientific">Mycolicibacter engbaekii</name>
    <dbReference type="NCBI Taxonomy" id="188915"/>
    <lineage>
        <taxon>Bacteria</taxon>
        <taxon>Bacillati</taxon>
        <taxon>Actinomycetota</taxon>
        <taxon>Actinomycetes</taxon>
        <taxon>Mycobacteriales</taxon>
        <taxon>Mycobacteriaceae</taxon>
        <taxon>Mycolicibacter</taxon>
    </lineage>
</organism>
<comment type="caution">
    <text evidence="2">The sequence shown here is derived from an EMBL/GenBank/DDBJ whole genome shotgun (WGS) entry which is preliminary data.</text>
</comment>
<dbReference type="AlphaFoldDB" id="A0A1X1TRF6"/>
<dbReference type="Pfam" id="PF09438">
    <property type="entry name" value="DUF2017"/>
    <property type="match status" value="1"/>
</dbReference>
<keyword evidence="3" id="KW-1185">Reference proteome</keyword>
<evidence type="ECO:0000313" key="2">
    <source>
        <dbReference type="EMBL" id="ORV47162.1"/>
    </source>
</evidence>
<dbReference type="STRING" id="188915.AWC02_09845"/>
<gene>
    <name evidence="2" type="ORF">AWC02_09845</name>
</gene>
<proteinExistence type="predicted"/>
<dbReference type="InterPro" id="IPR018561">
    <property type="entry name" value="AosR"/>
</dbReference>
<protein>
    <submittedName>
        <fullName evidence="2">Uncharacterized protein</fullName>
    </submittedName>
</protein>
<accession>A0A1X1TRF6</accession>